<evidence type="ECO:0000256" key="4">
    <source>
        <dbReference type="ARBA" id="ARBA00023163"/>
    </source>
</evidence>
<dbReference type="SUPFAM" id="SSF46785">
    <property type="entry name" value="Winged helix' DNA-binding domain"/>
    <property type="match status" value="1"/>
</dbReference>
<accession>A0A4V1N5C4</accession>
<evidence type="ECO:0000313" key="6">
    <source>
        <dbReference type="EMBL" id="RXR25030.1"/>
    </source>
</evidence>
<dbReference type="Pfam" id="PF03466">
    <property type="entry name" value="LysR_substrate"/>
    <property type="match status" value="1"/>
</dbReference>
<dbReference type="InterPro" id="IPR036388">
    <property type="entry name" value="WH-like_DNA-bd_sf"/>
</dbReference>
<gene>
    <name evidence="6" type="ORF">EQW73_12135</name>
    <name evidence="7" type="ORF">EQW78_06105</name>
</gene>
<keyword evidence="9" id="KW-1185">Reference proteome</keyword>
<dbReference type="SUPFAM" id="SSF53850">
    <property type="entry name" value="Periplasmic binding protein-like II"/>
    <property type="match status" value="1"/>
</dbReference>
<dbReference type="PANTHER" id="PTHR30346:SF30">
    <property type="entry name" value="SMALL NEUTRAL PROTEASE REGULATORY PROTEIN"/>
    <property type="match status" value="1"/>
</dbReference>
<evidence type="ECO:0000313" key="7">
    <source>
        <dbReference type="EMBL" id="RXR35176.1"/>
    </source>
</evidence>
<dbReference type="GO" id="GO:0003677">
    <property type="term" value="F:DNA binding"/>
    <property type="evidence" value="ECO:0007669"/>
    <property type="project" value="UniProtKB-KW"/>
</dbReference>
<comment type="similarity">
    <text evidence="1">Belongs to the LysR transcriptional regulatory family.</text>
</comment>
<dbReference type="GO" id="GO:0032993">
    <property type="term" value="C:protein-DNA complex"/>
    <property type="evidence" value="ECO:0007669"/>
    <property type="project" value="TreeGrafter"/>
</dbReference>
<evidence type="ECO:0000259" key="5">
    <source>
        <dbReference type="PROSITE" id="PS50931"/>
    </source>
</evidence>
<dbReference type="PROSITE" id="PS50931">
    <property type="entry name" value="HTH_LYSR"/>
    <property type="match status" value="1"/>
</dbReference>
<reference evidence="8 9" key="1">
    <citation type="submission" date="2019-01" db="EMBL/GenBank/DDBJ databases">
        <title>Oerskovia turbata Genome sequencing and assembly.</title>
        <authorList>
            <person name="Dou T."/>
        </authorList>
    </citation>
    <scope>NUCLEOTIDE SEQUENCE [LARGE SCALE GENOMIC DNA]</scope>
    <source>
        <strain evidence="7 8">JCM12123</strain>
        <strain evidence="6 9">JCM3160</strain>
    </source>
</reference>
<dbReference type="PRINTS" id="PR00039">
    <property type="entry name" value="HTHLYSR"/>
</dbReference>
<protein>
    <submittedName>
        <fullName evidence="7">LysR family transcriptional regulator</fullName>
    </submittedName>
</protein>
<feature type="domain" description="HTH lysR-type" evidence="5">
    <location>
        <begin position="3"/>
        <end position="60"/>
    </location>
</feature>
<dbReference type="PANTHER" id="PTHR30346">
    <property type="entry name" value="TRANSCRIPTIONAL DUAL REGULATOR HCAR-RELATED"/>
    <property type="match status" value="1"/>
</dbReference>
<dbReference type="GO" id="GO:0003700">
    <property type="term" value="F:DNA-binding transcription factor activity"/>
    <property type="evidence" value="ECO:0007669"/>
    <property type="project" value="InterPro"/>
</dbReference>
<keyword evidence="2" id="KW-0805">Transcription regulation</keyword>
<dbReference type="EMBL" id="SDJR01000007">
    <property type="protein sequence ID" value="RXR25030.1"/>
    <property type="molecule type" value="Genomic_DNA"/>
</dbReference>
<sequence>MDLELRHLRLIVAVADHGSVTRAAAALGIAQPALTAQLNRIDRSLGGQVFTRDQRGAHPTALGELVLGRARMVLPAMTSLLDDVQQHVNRDEDGMGTLRVGTVASALAGRFVHRLVTALPDVRVTTATSWSVDETAQQVAAGTVDVALVGLCSDASPPTTGGVTWWRVDVDPVFVLLPDRHPHADRSSVPLGELADEVWLSGPGDGCFERCFAQACARAGFTPSGLSEADRPTVIDLVQAGHAVALVQPTFPDTPGTQVVPLDGAPLRWAHYVGWRGGAAHLPVEVLVDAAVRSHHDAVSRSPRYLCWLDTYGETRT</sequence>
<organism evidence="7 8">
    <name type="scientific">Oerskovia turbata</name>
    <dbReference type="NCBI Taxonomy" id="1713"/>
    <lineage>
        <taxon>Bacteria</taxon>
        <taxon>Bacillati</taxon>
        <taxon>Actinomycetota</taxon>
        <taxon>Actinomycetes</taxon>
        <taxon>Micrococcales</taxon>
        <taxon>Cellulomonadaceae</taxon>
        <taxon>Oerskovia</taxon>
    </lineage>
</organism>
<name>A0A4V1N5C4_9CELL</name>
<evidence type="ECO:0000256" key="1">
    <source>
        <dbReference type="ARBA" id="ARBA00009437"/>
    </source>
</evidence>
<dbReference type="InterPro" id="IPR005119">
    <property type="entry name" value="LysR_subst-bd"/>
</dbReference>
<dbReference type="Pfam" id="PF00126">
    <property type="entry name" value="HTH_1"/>
    <property type="match status" value="1"/>
</dbReference>
<keyword evidence="4" id="KW-0804">Transcription</keyword>
<dbReference type="EMBL" id="SDJQ01000008">
    <property type="protein sequence ID" value="RXR35176.1"/>
    <property type="molecule type" value="Genomic_DNA"/>
</dbReference>
<proteinExistence type="inferred from homology"/>
<dbReference type="RefSeq" id="WP_030151781.1">
    <property type="nucleotide sequence ID" value="NZ_JOFV01000009.1"/>
</dbReference>
<dbReference type="InterPro" id="IPR000847">
    <property type="entry name" value="LysR_HTH_N"/>
</dbReference>
<evidence type="ECO:0000313" key="9">
    <source>
        <dbReference type="Proteomes" id="UP000290517"/>
    </source>
</evidence>
<dbReference type="InterPro" id="IPR036390">
    <property type="entry name" value="WH_DNA-bd_sf"/>
</dbReference>
<dbReference type="STRING" id="1713.GCA_000718325_02274"/>
<dbReference type="AlphaFoldDB" id="A0A4V1N5C4"/>
<comment type="caution">
    <text evidence="7">The sequence shown here is derived from an EMBL/GenBank/DDBJ whole genome shotgun (WGS) entry which is preliminary data.</text>
</comment>
<dbReference type="Gene3D" id="1.10.10.10">
    <property type="entry name" value="Winged helix-like DNA-binding domain superfamily/Winged helix DNA-binding domain"/>
    <property type="match status" value="1"/>
</dbReference>
<dbReference type="Proteomes" id="UP000289805">
    <property type="component" value="Unassembled WGS sequence"/>
</dbReference>
<evidence type="ECO:0000256" key="2">
    <source>
        <dbReference type="ARBA" id="ARBA00023015"/>
    </source>
</evidence>
<dbReference type="Proteomes" id="UP000290517">
    <property type="component" value="Unassembled WGS sequence"/>
</dbReference>
<evidence type="ECO:0000313" key="8">
    <source>
        <dbReference type="Proteomes" id="UP000289805"/>
    </source>
</evidence>
<evidence type="ECO:0000256" key="3">
    <source>
        <dbReference type="ARBA" id="ARBA00023125"/>
    </source>
</evidence>
<keyword evidence="3" id="KW-0238">DNA-binding</keyword>
<dbReference type="Gene3D" id="3.40.190.290">
    <property type="match status" value="1"/>
</dbReference>
<dbReference type="OrthoDB" id="3171102at2"/>
<dbReference type="CDD" id="cd08414">
    <property type="entry name" value="PBP2_LTTR_aromatics_like"/>
    <property type="match status" value="1"/>
</dbReference>